<evidence type="ECO:0000259" key="3">
    <source>
        <dbReference type="PROSITE" id="PS01124"/>
    </source>
</evidence>
<dbReference type="Gene3D" id="3.40.50.880">
    <property type="match status" value="1"/>
</dbReference>
<dbReference type="InterPro" id="IPR009057">
    <property type="entry name" value="Homeodomain-like_sf"/>
</dbReference>
<keyword evidence="2" id="KW-0804">Transcription</keyword>
<evidence type="ECO:0000256" key="1">
    <source>
        <dbReference type="ARBA" id="ARBA00023015"/>
    </source>
</evidence>
<dbReference type="PROSITE" id="PS01124">
    <property type="entry name" value="HTH_ARAC_FAMILY_2"/>
    <property type="match status" value="1"/>
</dbReference>
<dbReference type="InterPro" id="IPR002818">
    <property type="entry name" value="DJ-1/PfpI"/>
</dbReference>
<dbReference type="SMART" id="SM00342">
    <property type="entry name" value="HTH_ARAC"/>
    <property type="match status" value="1"/>
</dbReference>
<dbReference type="CDD" id="cd03137">
    <property type="entry name" value="GATase1_AraC_1"/>
    <property type="match status" value="1"/>
</dbReference>
<dbReference type="SUPFAM" id="SSF52317">
    <property type="entry name" value="Class I glutamine amidotransferase-like"/>
    <property type="match status" value="1"/>
</dbReference>
<protein>
    <submittedName>
        <fullName evidence="4">Transcriptional regulator FtrA</fullName>
    </submittedName>
</protein>
<dbReference type="PANTHER" id="PTHR43130:SF3">
    <property type="entry name" value="HTH-TYPE TRANSCRIPTIONAL REGULATOR RV1931C"/>
    <property type="match status" value="1"/>
</dbReference>
<organism evidence="4 5">
    <name type="scientific">Phenylobacterium terrae</name>
    <dbReference type="NCBI Taxonomy" id="2665495"/>
    <lineage>
        <taxon>Bacteria</taxon>
        <taxon>Pseudomonadati</taxon>
        <taxon>Pseudomonadota</taxon>
        <taxon>Alphaproteobacteria</taxon>
        <taxon>Caulobacterales</taxon>
        <taxon>Caulobacteraceae</taxon>
        <taxon>Phenylobacterium</taxon>
    </lineage>
</organism>
<dbReference type="RefSeq" id="WP_377283292.1">
    <property type="nucleotide sequence ID" value="NZ_JBHRSI010000008.1"/>
</dbReference>
<comment type="caution">
    <text evidence="4">The sequence shown here is derived from an EMBL/GenBank/DDBJ whole genome shotgun (WGS) entry which is preliminary data.</text>
</comment>
<gene>
    <name evidence="4" type="primary">ftrA</name>
    <name evidence="4" type="ORF">ACFSC0_08925</name>
</gene>
<proteinExistence type="predicted"/>
<dbReference type="EMBL" id="JBHUEY010000001">
    <property type="protein sequence ID" value="MFD1783512.1"/>
    <property type="molecule type" value="Genomic_DNA"/>
</dbReference>
<dbReference type="SUPFAM" id="SSF46689">
    <property type="entry name" value="Homeodomain-like"/>
    <property type="match status" value="2"/>
</dbReference>
<name>A0ABW4MZY5_9CAUL</name>
<dbReference type="PANTHER" id="PTHR43130">
    <property type="entry name" value="ARAC-FAMILY TRANSCRIPTIONAL REGULATOR"/>
    <property type="match status" value="1"/>
</dbReference>
<dbReference type="InterPro" id="IPR018060">
    <property type="entry name" value="HTH_AraC"/>
</dbReference>
<evidence type="ECO:0000313" key="4">
    <source>
        <dbReference type="EMBL" id="MFD1783512.1"/>
    </source>
</evidence>
<evidence type="ECO:0000313" key="5">
    <source>
        <dbReference type="Proteomes" id="UP001597237"/>
    </source>
</evidence>
<sequence>MIVQIMPNPSGPLVAALVYDGLCTFEYGVAAEVFGLPRPELGPEWYRFASCAVEPGPLRAMGGLTVQVDAGLERLSEADLIIAPGWKGVDVEPPAPLLEALRAAHDRGARLMSICSGVFVLAATGLLDGKRVTTHWRYAEALAKRYPSLRFDGEVLYVDEGRIFTSAGSAAGIDLSLYIVRRDFGAEVANQVARRLVVPAHRNGGQLQYMPRPVPERENARLSDVLAHVRARPDQPFSVADMARMAALSERSLHRRFLETVGESPASWLIGVRVERARELLETHDLPMDEVARLSGFGDAANLRRHFRRRLTVSPSEYRATFGRTAAVSP</sequence>
<keyword evidence="1" id="KW-0805">Transcription regulation</keyword>
<accession>A0ABW4MZY5</accession>
<dbReference type="Gene3D" id="1.10.10.60">
    <property type="entry name" value="Homeodomain-like"/>
    <property type="match status" value="1"/>
</dbReference>
<dbReference type="NCBIfam" id="NF006902">
    <property type="entry name" value="PRK09393.1"/>
    <property type="match status" value="1"/>
</dbReference>
<dbReference type="Pfam" id="PF12833">
    <property type="entry name" value="HTH_18"/>
    <property type="match status" value="1"/>
</dbReference>
<dbReference type="Proteomes" id="UP001597237">
    <property type="component" value="Unassembled WGS sequence"/>
</dbReference>
<reference evidence="5" key="1">
    <citation type="journal article" date="2019" name="Int. J. Syst. Evol. Microbiol.">
        <title>The Global Catalogue of Microorganisms (GCM) 10K type strain sequencing project: providing services to taxonomists for standard genome sequencing and annotation.</title>
        <authorList>
            <consortium name="The Broad Institute Genomics Platform"/>
            <consortium name="The Broad Institute Genome Sequencing Center for Infectious Disease"/>
            <person name="Wu L."/>
            <person name="Ma J."/>
        </authorList>
    </citation>
    <scope>NUCLEOTIDE SEQUENCE [LARGE SCALE GENOMIC DNA]</scope>
    <source>
        <strain evidence="5">DFY28</strain>
    </source>
</reference>
<keyword evidence="5" id="KW-1185">Reference proteome</keyword>
<feature type="domain" description="HTH araC/xylS-type" evidence="3">
    <location>
        <begin position="223"/>
        <end position="321"/>
    </location>
</feature>
<evidence type="ECO:0000256" key="2">
    <source>
        <dbReference type="ARBA" id="ARBA00023163"/>
    </source>
</evidence>
<dbReference type="InterPro" id="IPR052158">
    <property type="entry name" value="INH-QAR"/>
</dbReference>
<dbReference type="Pfam" id="PF01965">
    <property type="entry name" value="DJ-1_PfpI"/>
    <property type="match status" value="1"/>
</dbReference>
<dbReference type="InterPro" id="IPR029062">
    <property type="entry name" value="Class_I_gatase-like"/>
</dbReference>